<dbReference type="AlphaFoldDB" id="A0A151Z7A5"/>
<dbReference type="FunCoup" id="A0A151Z7A5">
    <property type="interactions" value="738"/>
</dbReference>
<feature type="transmembrane region" description="Helical" evidence="2">
    <location>
        <begin position="244"/>
        <end position="264"/>
    </location>
</feature>
<feature type="region of interest" description="Disordered" evidence="1">
    <location>
        <begin position="16"/>
        <end position="95"/>
    </location>
</feature>
<evidence type="ECO:0000313" key="4">
    <source>
        <dbReference type="Proteomes" id="UP000076078"/>
    </source>
</evidence>
<evidence type="ECO:0000256" key="1">
    <source>
        <dbReference type="SAM" id="MobiDB-lite"/>
    </source>
</evidence>
<keyword evidence="2" id="KW-1133">Transmembrane helix</keyword>
<evidence type="ECO:0008006" key="5">
    <source>
        <dbReference type="Google" id="ProtNLM"/>
    </source>
</evidence>
<reference evidence="3 4" key="1">
    <citation type="submission" date="2015-12" db="EMBL/GenBank/DDBJ databases">
        <title>Dictyostelia acquired genes for synthesis and detection of signals that induce cell-type specialization by lateral gene transfer from prokaryotes.</title>
        <authorList>
            <person name="Gloeckner G."/>
            <person name="Schaap P."/>
        </authorList>
    </citation>
    <scope>NUCLEOTIDE SEQUENCE [LARGE SCALE GENOMIC DNA]</scope>
    <source>
        <strain evidence="3 4">TK</strain>
    </source>
</reference>
<gene>
    <name evidence="3" type="ORF">DLAC_11789</name>
</gene>
<sequence>MSSENNLSYLQQQENNYNNNNTENDVISTSVNNNNSNNEEPNLTFSYKDNNNFNSSESPGIIGTSPSYNNSNLQSTSSDTKPYPNTNTSTTNNNNGYINTSNGVLVLDNNDSINSGLQNSNISSSTPGQYEFSTKNSMDEIVVFQKPPSLRSLAIRIGLSWLFGLICQVILMLFNPTLPMHFIWGVLCIGCGMTAAFAITWASLLIKFPITFLIIFSTTIYWVGTPITWQILLLTKLYPPPIGVFTSIFPFEGLSLVLLCFLIPKTIRSQPGHRKKVITAFSSLVAPYLSFVSGLIYFRLFQYSNNTGRILLPPVYTIIMKVIQLGLDIICVRCAHSGSNLLIILGRVIASYYSFAVLSFIRNPVSVVSVVLSKLALHIFMSLFMIFPQIEVKIISFLPKSLVGWKTSFEKGTKDKEPTPTTKGGETPDGAQIQAITHNHQENEFDRMAMENDPQFVNIHTRGTNLWFSMFSDLLSIVMTITVYTMGRYGPTRQHYNKMFPFADDSGSPLIHDSFHLFIFYLAICFVALLALYSIMFFVLKKIIKTLEFRKVINLVSVNWFPLHHFYISCINFMMGYVIVVVALMPDLFYIPSINFWNTGQNK</sequence>
<dbReference type="OMA" id="YPPPIGV"/>
<feature type="transmembrane region" description="Helical" evidence="2">
    <location>
        <begin position="518"/>
        <end position="540"/>
    </location>
</feature>
<keyword evidence="4" id="KW-1185">Reference proteome</keyword>
<keyword evidence="2" id="KW-0472">Membrane</keyword>
<evidence type="ECO:0000256" key="2">
    <source>
        <dbReference type="SAM" id="Phobius"/>
    </source>
</evidence>
<feature type="compositionally biased region" description="Low complexity" evidence="1">
    <location>
        <begin position="32"/>
        <end position="42"/>
    </location>
</feature>
<accession>A0A151Z7A5</accession>
<dbReference type="InParanoid" id="A0A151Z7A5"/>
<keyword evidence="2" id="KW-0812">Transmembrane</keyword>
<feature type="transmembrane region" description="Helical" evidence="2">
    <location>
        <begin position="310"/>
        <end position="330"/>
    </location>
</feature>
<evidence type="ECO:0000313" key="3">
    <source>
        <dbReference type="EMBL" id="KYQ89842.1"/>
    </source>
</evidence>
<feature type="compositionally biased region" description="Low complexity" evidence="1">
    <location>
        <begin position="82"/>
        <end position="95"/>
    </location>
</feature>
<feature type="compositionally biased region" description="Polar residues" evidence="1">
    <location>
        <begin position="43"/>
        <end position="80"/>
    </location>
</feature>
<feature type="transmembrane region" description="Helical" evidence="2">
    <location>
        <begin position="276"/>
        <end position="298"/>
    </location>
</feature>
<organism evidence="3 4">
    <name type="scientific">Tieghemostelium lacteum</name>
    <name type="common">Slime mold</name>
    <name type="synonym">Dictyostelium lacteum</name>
    <dbReference type="NCBI Taxonomy" id="361077"/>
    <lineage>
        <taxon>Eukaryota</taxon>
        <taxon>Amoebozoa</taxon>
        <taxon>Evosea</taxon>
        <taxon>Eumycetozoa</taxon>
        <taxon>Dictyostelia</taxon>
        <taxon>Dictyosteliales</taxon>
        <taxon>Raperosteliaceae</taxon>
        <taxon>Tieghemostelium</taxon>
    </lineage>
</organism>
<dbReference type="Proteomes" id="UP000076078">
    <property type="component" value="Unassembled WGS sequence"/>
</dbReference>
<feature type="transmembrane region" description="Helical" evidence="2">
    <location>
        <begin position="367"/>
        <end position="387"/>
    </location>
</feature>
<dbReference type="OrthoDB" id="15323at2759"/>
<feature type="transmembrane region" description="Helical" evidence="2">
    <location>
        <begin position="466"/>
        <end position="487"/>
    </location>
</feature>
<feature type="region of interest" description="Disordered" evidence="1">
    <location>
        <begin position="412"/>
        <end position="432"/>
    </location>
</feature>
<name>A0A151Z7A5_TIELA</name>
<feature type="transmembrane region" description="Helical" evidence="2">
    <location>
        <begin position="153"/>
        <end position="175"/>
    </location>
</feature>
<dbReference type="EMBL" id="LODT01000039">
    <property type="protein sequence ID" value="KYQ89842.1"/>
    <property type="molecule type" value="Genomic_DNA"/>
</dbReference>
<comment type="caution">
    <text evidence="3">The sequence shown here is derived from an EMBL/GenBank/DDBJ whole genome shotgun (WGS) entry which is preliminary data.</text>
</comment>
<feature type="transmembrane region" description="Helical" evidence="2">
    <location>
        <begin position="212"/>
        <end position="232"/>
    </location>
</feature>
<feature type="transmembrane region" description="Helical" evidence="2">
    <location>
        <begin position="342"/>
        <end position="361"/>
    </location>
</feature>
<protein>
    <recommendedName>
        <fullName evidence="5">Transmembrane protein</fullName>
    </recommendedName>
</protein>
<proteinExistence type="predicted"/>
<feature type="transmembrane region" description="Helical" evidence="2">
    <location>
        <begin position="181"/>
        <end position="205"/>
    </location>
</feature>